<sequence length="664" mass="73185">MKLVPDTSVVIDGRITTLIDTGEYNGAQIIIPEAVVAELEAQANQGREIGFSGLTELQELCKLAERGIISIEFYGERPTLEQVKLASGGEIDSLIRRVAITHGARFITSDVVQSEVAKAKGLDVLYLRPQVEDFTPLAIDQFFDEYTIAVYLKERAKPMVRRGTIGKTETFTARDTLCTEYELRSMAQEILERAKRDPDGFIEIEKRGVTVVQIGSMRISIARRPFSDGMEITAVRPIVDLSLQDYSQAEIIKKILLSEKPGVLITGTPGCGKTTLAQAIATYLSDSGCIVKTMEQPREMQVPDQITQYTALDGSMVNTADVMLLVRPDYVIFDELRKNDDFDVFADMRLAGIGMVGILHAVSPLEALQRMAYRIDFSALSQVFGSLIYMKDGQIQHIYSTSFSMKIPEGADNEMHIRPVTTLSELQTGDVAFEIFKFGTETVVLPIAPVEEEEAPAYEPPQETGKGLEPEKAVVAVATVQNSEPQQSEDENENEDEDEESSTWEVTERDIQREIGRYSNGEILVEMLSATKAVVYIDDRDVPAAIGKGGKNIAAIVNKVGVGIDIRPASELAKKAKVAAASAPVEKEELNLGEGLQVRIDKKQLSIISSDNTGKIVDVFAGREYLFTATVNDSGEIHLAKNSTIAQEMLRRYNEGEPIRLKTV</sequence>
<dbReference type="NCBIfam" id="NF010335">
    <property type="entry name" value="PRK13764.1"/>
    <property type="match status" value="1"/>
</dbReference>
<reference evidence="7 8" key="1">
    <citation type="submission" date="2018-05" db="EMBL/GenBank/DDBJ databases">
        <title>Draft genome of Methanospirillum lacunae Ki8-1.</title>
        <authorList>
            <person name="Dueholm M.S."/>
            <person name="Nielsen P.H."/>
            <person name="Bakmann L.F."/>
            <person name="Otzen D.E."/>
        </authorList>
    </citation>
    <scope>NUCLEOTIDE SEQUENCE [LARGE SCALE GENOMIC DNA]</scope>
    <source>
        <strain evidence="7 8">Ki8-1</strain>
    </source>
</reference>
<evidence type="ECO:0000256" key="1">
    <source>
        <dbReference type="ARBA" id="ARBA00046345"/>
    </source>
</evidence>
<dbReference type="GeneID" id="97548605"/>
<dbReference type="InterPro" id="IPR001482">
    <property type="entry name" value="T2SS/T4SS_dom"/>
</dbReference>
<dbReference type="PROSITE" id="PS50084">
    <property type="entry name" value="KH_TYPE_1"/>
    <property type="match status" value="1"/>
</dbReference>
<feature type="region of interest" description="Disordered" evidence="3">
    <location>
        <begin position="481"/>
        <end position="507"/>
    </location>
</feature>
<dbReference type="CDD" id="cd09878">
    <property type="entry name" value="PIN_VapC_VirB11L-ATPase-like"/>
    <property type="match status" value="1"/>
</dbReference>
<dbReference type="OrthoDB" id="7146at2157"/>
<dbReference type="SMART" id="SM00382">
    <property type="entry name" value="AAA"/>
    <property type="match status" value="1"/>
</dbReference>
<organism evidence="7 8">
    <name type="scientific">Methanospirillum lacunae</name>
    <dbReference type="NCBI Taxonomy" id="668570"/>
    <lineage>
        <taxon>Archaea</taxon>
        <taxon>Methanobacteriati</taxon>
        <taxon>Methanobacteriota</taxon>
        <taxon>Stenosarchaea group</taxon>
        <taxon>Methanomicrobia</taxon>
        <taxon>Methanomicrobiales</taxon>
        <taxon>Methanospirillaceae</taxon>
        <taxon>Methanospirillum</taxon>
    </lineage>
</organism>
<dbReference type="SMART" id="SM00670">
    <property type="entry name" value="PINc"/>
    <property type="match status" value="1"/>
</dbReference>
<protein>
    <submittedName>
        <fullName evidence="7">ATPase</fullName>
    </submittedName>
</protein>
<dbReference type="EMBL" id="QGMY01000006">
    <property type="protein sequence ID" value="PWR72888.1"/>
    <property type="molecule type" value="Genomic_DNA"/>
</dbReference>
<dbReference type="InterPro" id="IPR003593">
    <property type="entry name" value="AAA+_ATPase"/>
</dbReference>
<dbReference type="InterPro" id="IPR052041">
    <property type="entry name" value="Nucleic_acid_metab_PIN/TRAM"/>
</dbReference>
<evidence type="ECO:0000313" key="8">
    <source>
        <dbReference type="Proteomes" id="UP000245657"/>
    </source>
</evidence>
<feature type="compositionally biased region" description="Acidic residues" evidence="3">
    <location>
        <begin position="487"/>
        <end position="502"/>
    </location>
</feature>
<evidence type="ECO:0000256" key="3">
    <source>
        <dbReference type="SAM" id="MobiDB-lite"/>
    </source>
</evidence>
<feature type="domain" description="K Homology" evidence="4">
    <location>
        <begin position="529"/>
        <end position="610"/>
    </location>
</feature>
<dbReference type="SUPFAM" id="SSF52540">
    <property type="entry name" value="P-loop containing nucleoside triphosphate hydrolases"/>
    <property type="match status" value="1"/>
</dbReference>
<dbReference type="RefSeq" id="WP_109968399.1">
    <property type="nucleotide sequence ID" value="NZ_CP176093.1"/>
</dbReference>
<keyword evidence="8" id="KW-1185">Reference proteome</keyword>
<comment type="similarity">
    <text evidence="1">In the N-terminal section; belongs to the PINc/VapC protein family.</text>
</comment>
<dbReference type="Gene3D" id="3.40.50.300">
    <property type="entry name" value="P-loop containing nucleotide triphosphate hydrolases"/>
    <property type="match status" value="1"/>
</dbReference>
<dbReference type="SUPFAM" id="SSF54814">
    <property type="entry name" value="Prokaryotic type KH domain (KH-domain type II)"/>
    <property type="match status" value="1"/>
</dbReference>
<dbReference type="Pfam" id="PF01850">
    <property type="entry name" value="PIN"/>
    <property type="match status" value="1"/>
</dbReference>
<dbReference type="SMART" id="SM00322">
    <property type="entry name" value="KH"/>
    <property type="match status" value="1"/>
</dbReference>
<evidence type="ECO:0000313" key="7">
    <source>
        <dbReference type="EMBL" id="PWR72888.1"/>
    </source>
</evidence>
<dbReference type="Gene3D" id="3.40.50.1010">
    <property type="entry name" value="5'-nuclease"/>
    <property type="match status" value="1"/>
</dbReference>
<dbReference type="PANTHER" id="PTHR11603">
    <property type="entry name" value="AAA FAMILY ATPASE"/>
    <property type="match status" value="1"/>
</dbReference>
<dbReference type="InterPro" id="IPR002716">
    <property type="entry name" value="PIN_dom"/>
</dbReference>
<evidence type="ECO:0000256" key="2">
    <source>
        <dbReference type="PROSITE-ProRule" id="PRU00117"/>
    </source>
</evidence>
<name>A0A2V2N8Q2_9EURY</name>
<evidence type="ECO:0000259" key="5">
    <source>
        <dbReference type="SMART" id="SM00382"/>
    </source>
</evidence>
<dbReference type="InterPro" id="IPR029060">
    <property type="entry name" value="PIN-like_dom_sf"/>
</dbReference>
<evidence type="ECO:0000259" key="4">
    <source>
        <dbReference type="SMART" id="SM00322"/>
    </source>
</evidence>
<dbReference type="GO" id="GO:0003723">
    <property type="term" value="F:RNA binding"/>
    <property type="evidence" value="ECO:0007669"/>
    <property type="project" value="UniProtKB-UniRule"/>
</dbReference>
<dbReference type="Proteomes" id="UP000245657">
    <property type="component" value="Unassembled WGS sequence"/>
</dbReference>
<dbReference type="AlphaFoldDB" id="A0A2V2N8Q2"/>
<dbReference type="InterPro" id="IPR009019">
    <property type="entry name" value="KH_sf_prok-type"/>
</dbReference>
<dbReference type="InterPro" id="IPR027417">
    <property type="entry name" value="P-loop_NTPase"/>
</dbReference>
<accession>A0A2V2N8Q2</accession>
<gene>
    <name evidence="7" type="ORF">DK846_07030</name>
</gene>
<feature type="domain" description="AAA+ ATPase" evidence="5">
    <location>
        <begin position="259"/>
        <end position="381"/>
    </location>
</feature>
<keyword evidence="2" id="KW-0694">RNA-binding</keyword>
<proteinExistence type="inferred from homology"/>
<dbReference type="InterPro" id="IPR004087">
    <property type="entry name" value="KH_dom"/>
</dbReference>
<evidence type="ECO:0000259" key="6">
    <source>
        <dbReference type="SMART" id="SM00670"/>
    </source>
</evidence>
<dbReference type="SUPFAM" id="SSF88723">
    <property type="entry name" value="PIN domain-like"/>
    <property type="match status" value="1"/>
</dbReference>
<dbReference type="PANTHER" id="PTHR11603:SF147">
    <property type="entry name" value="MEMBRANE PROTEIN"/>
    <property type="match status" value="1"/>
</dbReference>
<feature type="domain" description="PIN" evidence="6">
    <location>
        <begin position="1"/>
        <end position="115"/>
    </location>
</feature>
<comment type="caution">
    <text evidence="7">The sequence shown here is derived from an EMBL/GenBank/DDBJ whole genome shotgun (WGS) entry which is preliminary data.</text>
</comment>
<dbReference type="Pfam" id="PF00437">
    <property type="entry name" value="T2SSE"/>
    <property type="match status" value="1"/>
</dbReference>